<dbReference type="GeneID" id="98658673"/>
<comment type="caution">
    <text evidence="1">The sequence shown here is derived from an EMBL/GenBank/DDBJ whole genome shotgun (WGS) entry which is preliminary data.</text>
</comment>
<keyword evidence="2" id="KW-1185">Reference proteome</keyword>
<dbReference type="EMBL" id="WAJR01000032">
    <property type="protein sequence ID" value="KAB1636650.1"/>
    <property type="molecule type" value="Genomic_DNA"/>
</dbReference>
<proteinExistence type="predicted"/>
<name>A0A6N6NPP9_9ACTN</name>
<gene>
    <name evidence="1" type="ORF">F8C90_09640</name>
</gene>
<organism evidence="1 2">
    <name type="scientific">Ellagibacter isourolithinifaciens</name>
    <dbReference type="NCBI Taxonomy" id="2137581"/>
    <lineage>
        <taxon>Bacteria</taxon>
        <taxon>Bacillati</taxon>
        <taxon>Actinomycetota</taxon>
        <taxon>Coriobacteriia</taxon>
        <taxon>Eggerthellales</taxon>
        <taxon>Eggerthellaceae</taxon>
        <taxon>Ellagibacter</taxon>
    </lineage>
</organism>
<dbReference type="RefSeq" id="WP_158050308.1">
    <property type="nucleotide sequence ID" value="NZ_WAJR01000032.1"/>
</dbReference>
<evidence type="ECO:0000313" key="1">
    <source>
        <dbReference type="EMBL" id="KAB1636650.1"/>
    </source>
</evidence>
<reference evidence="1 2" key="1">
    <citation type="submission" date="2019-09" db="EMBL/GenBank/DDBJ databases">
        <title>Whole genome shotgun sequencing (WGS) of Ellagibacter isourolithinifaciens DSM 104140(T) and Adlercreutzia muris DSM 29508(T).</title>
        <authorList>
            <person name="Stoll D.A."/>
            <person name="Danylec N."/>
            <person name="Huch M."/>
        </authorList>
    </citation>
    <scope>NUCLEOTIDE SEQUENCE [LARGE SCALE GENOMIC DNA]</scope>
    <source>
        <strain evidence="1 2">DSM 104140</strain>
    </source>
</reference>
<dbReference type="AlphaFoldDB" id="A0A6N6NPP9"/>
<dbReference type="Proteomes" id="UP000468668">
    <property type="component" value="Unassembled WGS sequence"/>
</dbReference>
<evidence type="ECO:0000313" key="2">
    <source>
        <dbReference type="Proteomes" id="UP000468668"/>
    </source>
</evidence>
<protein>
    <submittedName>
        <fullName evidence="1">Uncharacterized protein</fullName>
    </submittedName>
</protein>
<sequence>MSELDGKYYAGACYEVSRKCATVTSNLAFWGAGMAEGDEDEHALKLARSVVSLRRELKRILDDLPKETVKRAKAEEEEIHADPFAFLLKGLM</sequence>
<accession>A0A6N6NPP9</accession>